<organism evidence="1 2">
    <name type="scientific">Rubroshorea leprosula</name>
    <dbReference type="NCBI Taxonomy" id="152421"/>
    <lineage>
        <taxon>Eukaryota</taxon>
        <taxon>Viridiplantae</taxon>
        <taxon>Streptophyta</taxon>
        <taxon>Embryophyta</taxon>
        <taxon>Tracheophyta</taxon>
        <taxon>Spermatophyta</taxon>
        <taxon>Magnoliopsida</taxon>
        <taxon>eudicotyledons</taxon>
        <taxon>Gunneridae</taxon>
        <taxon>Pentapetalae</taxon>
        <taxon>rosids</taxon>
        <taxon>malvids</taxon>
        <taxon>Malvales</taxon>
        <taxon>Dipterocarpaceae</taxon>
        <taxon>Rubroshorea</taxon>
    </lineage>
</organism>
<accession>A0AAV5HQY8</accession>
<dbReference type="Proteomes" id="UP001054252">
    <property type="component" value="Unassembled WGS sequence"/>
</dbReference>
<proteinExistence type="predicted"/>
<dbReference type="EMBL" id="BPVZ01000003">
    <property type="protein sequence ID" value="GKU89696.1"/>
    <property type="molecule type" value="Genomic_DNA"/>
</dbReference>
<gene>
    <name evidence="1" type="ORF">SLEP1_g3801</name>
</gene>
<name>A0AAV5HQY8_9ROSI</name>
<dbReference type="AlphaFoldDB" id="A0AAV5HQY8"/>
<reference evidence="1 2" key="1">
    <citation type="journal article" date="2021" name="Commun. Biol.">
        <title>The genome of Shorea leprosula (Dipterocarpaceae) highlights the ecological relevance of drought in aseasonal tropical rainforests.</title>
        <authorList>
            <person name="Ng K.K.S."/>
            <person name="Kobayashi M.J."/>
            <person name="Fawcett J.A."/>
            <person name="Hatakeyama M."/>
            <person name="Paape T."/>
            <person name="Ng C.H."/>
            <person name="Ang C.C."/>
            <person name="Tnah L.H."/>
            <person name="Lee C.T."/>
            <person name="Nishiyama T."/>
            <person name="Sese J."/>
            <person name="O'Brien M.J."/>
            <person name="Copetti D."/>
            <person name="Mohd Noor M.I."/>
            <person name="Ong R.C."/>
            <person name="Putra M."/>
            <person name="Sireger I.Z."/>
            <person name="Indrioko S."/>
            <person name="Kosugi Y."/>
            <person name="Izuno A."/>
            <person name="Isagi Y."/>
            <person name="Lee S.L."/>
            <person name="Shimizu K.K."/>
        </authorList>
    </citation>
    <scope>NUCLEOTIDE SEQUENCE [LARGE SCALE GENOMIC DNA]</scope>
    <source>
        <strain evidence="1">214</strain>
    </source>
</reference>
<protein>
    <submittedName>
        <fullName evidence="1">Uncharacterized protein</fullName>
    </submittedName>
</protein>
<comment type="caution">
    <text evidence="1">The sequence shown here is derived from an EMBL/GenBank/DDBJ whole genome shotgun (WGS) entry which is preliminary data.</text>
</comment>
<keyword evidence="2" id="KW-1185">Reference proteome</keyword>
<evidence type="ECO:0000313" key="2">
    <source>
        <dbReference type="Proteomes" id="UP001054252"/>
    </source>
</evidence>
<evidence type="ECO:0000313" key="1">
    <source>
        <dbReference type="EMBL" id="GKU89696.1"/>
    </source>
</evidence>
<sequence length="46" mass="4811">MKQISVADHAANCPIGGGSSLPNTVFGEKSLVFKHSVVVLRLLSVC</sequence>